<dbReference type="SUPFAM" id="SSF53300">
    <property type="entry name" value="vWA-like"/>
    <property type="match status" value="1"/>
</dbReference>
<dbReference type="RefSeq" id="WP_074979391.1">
    <property type="nucleotide sequence ID" value="NZ_FPAG01000007.1"/>
</dbReference>
<evidence type="ECO:0000256" key="1">
    <source>
        <dbReference type="SAM" id="Phobius"/>
    </source>
</evidence>
<name>A0A1I6UQG8_9FLAO</name>
<sequence length="677" mass="77937">MHIETVLLLILAAVIALLTAVFQYIYKKKSKSSQDLLFAFLRFLSVFSLLVLLISPEITTTHSFITKKELPVLIDNSESIKFLGQGQMVKDIVSTLKAHKDLNDKYNIVYYSFSDELNRLDSLNFEEKQTNITKALSQLLELQDENKLPVVLISDGNQTYGYDYNFYSRNYPNSIFSVVIGDTTKHQDIRIDNINVNKYAFLNNTYPVEIITSYKGENEVPTVLKLYNENKLVYSKAFTFSETNNSNIFTIELPAVDIGVQRLLATLTPFEKEQNKTNNTRHFAIEVIDQKTNIAIITDIRHPDIGALKRSITSNEQRAVDVLDVDMFSDEKAGAYQILILFNPTNKFEKVYQYLKNNNKNAFTITGTSTDWSYLNKKYIQFERAISFDTEEVLPIYNEGYQPFIFEDIGFDDFPPLHASFGDLNILGALDVLLNTRIGNVITDTPLLVSFEEKQKREIVLFGEGIWQWRAKSFRDQNSFEPFDRFMGGLIQYLSSSNDRDRLNLTFNSFYYGNNQVSISATYFDKNYVFDNKAQLQIVIRDDKKEVNTIPMLLKNNYFEVDLSALEAGDYNFTVTSLSDKISKSGKFTILEYNAEEQFTSANYGKLKSASEQTSAQVYLGAQVNDLIEGLIQTDTYKPIYKTEEIKTPLIEWEWILFFLTAVLAMEWFLRKYNGLI</sequence>
<evidence type="ECO:0008006" key="4">
    <source>
        <dbReference type="Google" id="ProtNLM"/>
    </source>
</evidence>
<feature type="transmembrane region" description="Helical" evidence="1">
    <location>
        <begin position="6"/>
        <end position="25"/>
    </location>
</feature>
<evidence type="ECO:0000313" key="2">
    <source>
        <dbReference type="EMBL" id="SFT03668.1"/>
    </source>
</evidence>
<dbReference type="AlphaFoldDB" id="A0A1I6UQG8"/>
<accession>A0A1I6UQG8</accession>
<gene>
    <name evidence="2" type="ORF">SAMN04487906_2645</name>
</gene>
<keyword evidence="1" id="KW-0812">Transmembrane</keyword>
<evidence type="ECO:0000313" key="3">
    <source>
        <dbReference type="Proteomes" id="UP000183209"/>
    </source>
</evidence>
<dbReference type="EMBL" id="FPAG01000007">
    <property type="protein sequence ID" value="SFT03668.1"/>
    <property type="molecule type" value="Genomic_DNA"/>
</dbReference>
<dbReference type="SUPFAM" id="SSF52317">
    <property type="entry name" value="Class I glutamine amidotransferase-like"/>
    <property type="match status" value="1"/>
</dbReference>
<dbReference type="PANTHER" id="PTHR37947:SF1">
    <property type="entry name" value="BLL2462 PROTEIN"/>
    <property type="match status" value="1"/>
</dbReference>
<dbReference type="InterPro" id="IPR036465">
    <property type="entry name" value="vWFA_dom_sf"/>
</dbReference>
<dbReference type="PANTHER" id="PTHR37947">
    <property type="entry name" value="BLL2462 PROTEIN"/>
    <property type="match status" value="1"/>
</dbReference>
<proteinExistence type="predicted"/>
<dbReference type="InterPro" id="IPR029062">
    <property type="entry name" value="Class_I_gatase-like"/>
</dbReference>
<dbReference type="Proteomes" id="UP000183209">
    <property type="component" value="Unassembled WGS sequence"/>
</dbReference>
<protein>
    <recommendedName>
        <fullName evidence="4">VWA domain-containing protein</fullName>
    </recommendedName>
</protein>
<dbReference type="OrthoDB" id="9763076at2"/>
<organism evidence="2 3">
    <name type="scientific">Zhouia amylolytica</name>
    <dbReference type="NCBI Taxonomy" id="376730"/>
    <lineage>
        <taxon>Bacteria</taxon>
        <taxon>Pseudomonadati</taxon>
        <taxon>Bacteroidota</taxon>
        <taxon>Flavobacteriia</taxon>
        <taxon>Flavobacteriales</taxon>
        <taxon>Flavobacteriaceae</taxon>
        <taxon>Zhouia</taxon>
    </lineage>
</organism>
<keyword evidence="1" id="KW-0472">Membrane</keyword>
<feature type="transmembrane region" description="Helical" evidence="1">
    <location>
        <begin position="37"/>
        <end position="55"/>
    </location>
</feature>
<keyword evidence="1" id="KW-1133">Transmembrane helix</keyword>
<reference evidence="2 3" key="1">
    <citation type="submission" date="2016-10" db="EMBL/GenBank/DDBJ databases">
        <authorList>
            <person name="de Groot N.N."/>
        </authorList>
    </citation>
    <scope>NUCLEOTIDE SEQUENCE [LARGE SCALE GENOMIC DNA]</scope>
    <source>
        <strain evidence="2 3">CGMCC 1.6114</strain>
    </source>
</reference>